<dbReference type="PANTHER" id="PTHR19325">
    <property type="entry name" value="COMPLEMENT COMPONENT-RELATED SUSHI DOMAIN-CONTAINING"/>
    <property type="match status" value="1"/>
</dbReference>
<feature type="disulfide bond" evidence="7">
    <location>
        <begin position="268"/>
        <end position="311"/>
    </location>
</feature>
<feature type="chain" id="PRO_5041361797" evidence="9">
    <location>
        <begin position="20"/>
        <end position="433"/>
    </location>
</feature>
<feature type="disulfide bond" evidence="7">
    <location>
        <begin position="355"/>
        <end position="382"/>
    </location>
</feature>
<evidence type="ECO:0000256" key="6">
    <source>
        <dbReference type="ARBA" id="ARBA00023180"/>
    </source>
</evidence>
<reference evidence="11" key="1">
    <citation type="journal article" date="2023" name="Front. Mar. Sci.">
        <title>A new Merluccius polli reference genome to investigate the effects of global change in West African waters.</title>
        <authorList>
            <person name="Mateo J.L."/>
            <person name="Blanco-Fernandez C."/>
            <person name="Garcia-Vazquez E."/>
            <person name="Machado-Schiaffino G."/>
        </authorList>
    </citation>
    <scope>NUCLEOTIDE SEQUENCE</scope>
    <source>
        <strain evidence="11">C29</strain>
        <tissue evidence="11">Fin</tissue>
    </source>
</reference>
<keyword evidence="12" id="KW-1185">Reference proteome</keyword>
<proteinExistence type="predicted"/>
<dbReference type="SUPFAM" id="SSF57535">
    <property type="entry name" value="Complement control module/SCR domain"/>
    <property type="match status" value="4"/>
</dbReference>
<keyword evidence="6" id="KW-0325">Glycoprotein</keyword>
<dbReference type="InterPro" id="IPR050350">
    <property type="entry name" value="Compl-Cell_Adhes-Reg"/>
</dbReference>
<organism evidence="11 12">
    <name type="scientific">Merluccius polli</name>
    <name type="common">Benguela hake</name>
    <name type="synonym">Merluccius cadenati</name>
    <dbReference type="NCBI Taxonomy" id="89951"/>
    <lineage>
        <taxon>Eukaryota</taxon>
        <taxon>Metazoa</taxon>
        <taxon>Chordata</taxon>
        <taxon>Craniata</taxon>
        <taxon>Vertebrata</taxon>
        <taxon>Euteleostomi</taxon>
        <taxon>Actinopterygii</taxon>
        <taxon>Neopterygii</taxon>
        <taxon>Teleostei</taxon>
        <taxon>Neoteleostei</taxon>
        <taxon>Acanthomorphata</taxon>
        <taxon>Zeiogadaria</taxon>
        <taxon>Gadariae</taxon>
        <taxon>Gadiformes</taxon>
        <taxon>Gadoidei</taxon>
        <taxon>Merlucciidae</taxon>
        <taxon>Merluccius</taxon>
    </lineage>
</organism>
<evidence type="ECO:0000259" key="10">
    <source>
        <dbReference type="PROSITE" id="PS50923"/>
    </source>
</evidence>
<feature type="disulfide bond" evidence="7">
    <location>
        <begin position="177"/>
        <end position="204"/>
    </location>
</feature>
<keyword evidence="2 7" id="KW-0768">Sushi</keyword>
<dbReference type="InterPro" id="IPR035976">
    <property type="entry name" value="Sushi/SCR/CCP_sf"/>
</dbReference>
<dbReference type="PROSITE" id="PS50923">
    <property type="entry name" value="SUSHI"/>
    <property type="match status" value="4"/>
</dbReference>
<dbReference type="Pfam" id="PF00084">
    <property type="entry name" value="Sushi"/>
    <property type="match status" value="4"/>
</dbReference>
<dbReference type="SMART" id="SM00032">
    <property type="entry name" value="CCP"/>
    <property type="match status" value="4"/>
</dbReference>
<comment type="caution">
    <text evidence="11">The sequence shown here is derived from an EMBL/GenBank/DDBJ whole genome shotgun (WGS) entry which is preliminary data.</text>
</comment>
<dbReference type="PANTHER" id="PTHR19325:SF575">
    <property type="entry name" value="LOCOMOTION-RELATED PROTEIN HIKARU GENKI"/>
    <property type="match status" value="1"/>
</dbReference>
<dbReference type="Proteomes" id="UP001174136">
    <property type="component" value="Unassembled WGS sequence"/>
</dbReference>
<accession>A0AA47P0B7</accession>
<evidence type="ECO:0000313" key="12">
    <source>
        <dbReference type="Proteomes" id="UP001174136"/>
    </source>
</evidence>
<evidence type="ECO:0000256" key="1">
    <source>
        <dbReference type="ARBA" id="ARBA00004370"/>
    </source>
</evidence>
<comment type="subcellular location">
    <subcellularLocation>
        <location evidence="1">Membrane</location>
    </subcellularLocation>
</comment>
<dbReference type="InterPro" id="IPR000436">
    <property type="entry name" value="Sushi_SCR_CCP_dom"/>
</dbReference>
<feature type="domain" description="Sushi" evidence="10">
    <location>
        <begin position="207"/>
        <end position="265"/>
    </location>
</feature>
<evidence type="ECO:0000256" key="2">
    <source>
        <dbReference type="ARBA" id="ARBA00022659"/>
    </source>
</evidence>
<dbReference type="Gene3D" id="2.10.70.10">
    <property type="entry name" value="Complement Module, domain 1"/>
    <property type="match status" value="4"/>
</dbReference>
<dbReference type="AlphaFoldDB" id="A0AA47P0B7"/>
<evidence type="ECO:0000256" key="3">
    <source>
        <dbReference type="ARBA" id="ARBA00022737"/>
    </source>
</evidence>
<protein>
    <submittedName>
        <fullName evidence="11">CUB and sushi domain-containing protein 3</fullName>
    </submittedName>
</protein>
<evidence type="ECO:0000256" key="7">
    <source>
        <dbReference type="PROSITE-ProRule" id="PRU00302"/>
    </source>
</evidence>
<comment type="caution">
    <text evidence="7">Lacks conserved residue(s) required for the propagation of feature annotation.</text>
</comment>
<keyword evidence="3" id="KW-0677">Repeat</keyword>
<dbReference type="EMBL" id="JAOPHQ010002846">
    <property type="protein sequence ID" value="KAK0145626.1"/>
    <property type="molecule type" value="Genomic_DNA"/>
</dbReference>
<keyword evidence="4" id="KW-0472">Membrane</keyword>
<evidence type="ECO:0000313" key="11">
    <source>
        <dbReference type="EMBL" id="KAK0145626.1"/>
    </source>
</evidence>
<sequence length="433" mass="46641">MPLLLAVFFLAKRTGELTALSISPNCLLPNGDSSFVLLRLNPVFLPKNIGSYFRSMDIVQNKWLPTLSLILVSQRRSCIFCARYGHWRCTCTAQRRSAVISKQRLSRKLCEGICLGYNLQGLAPPLGVRAHSMRANAASMALLKGNAAGACGDPGTPAHATREAGNFNVRSKVRFTCAAGHTLYGSAERICFPNGTWSGRQPFCKPVQCGNPGTPAHGHVGRIDGTTFSHSVVYSCMKGYFLSGSPTRQCLANGTWSGATPNCTLITCGDPGVPANGLRFGDDITVGHNVTFACQPGHVMVGRGHAVTRTCTSNGTWSGAMPACQVVTCPTPPSVPNGLLEGAVLEWGSSVSYRCLPGYELSFPAVLTCTGKGAWSGEMPRCLRESPPHTHPGHTLTRSHTQTRVRRSLSLSLSLSLYNDNEHDDMMRMKIKQ</sequence>
<feature type="domain" description="Sushi" evidence="10">
    <location>
        <begin position="149"/>
        <end position="206"/>
    </location>
</feature>
<feature type="region of interest" description="Disordered" evidence="8">
    <location>
        <begin position="385"/>
        <end position="404"/>
    </location>
</feature>
<evidence type="ECO:0000256" key="9">
    <source>
        <dbReference type="SAM" id="SignalP"/>
    </source>
</evidence>
<feature type="domain" description="Sushi" evidence="10">
    <location>
        <begin position="266"/>
        <end position="326"/>
    </location>
</feature>
<keyword evidence="9" id="KW-0732">Signal</keyword>
<feature type="signal peptide" evidence="9">
    <location>
        <begin position="1"/>
        <end position="19"/>
    </location>
</feature>
<dbReference type="FunFam" id="2.10.70.10:FF:000011">
    <property type="entry name" value="CUB and sushi domain-containing protein 3 isoform A"/>
    <property type="match status" value="4"/>
</dbReference>
<dbReference type="CDD" id="cd00033">
    <property type="entry name" value="CCP"/>
    <property type="match status" value="4"/>
</dbReference>
<keyword evidence="5 7" id="KW-1015">Disulfide bond</keyword>
<evidence type="ECO:0000256" key="8">
    <source>
        <dbReference type="SAM" id="MobiDB-lite"/>
    </source>
</evidence>
<feature type="disulfide bond" evidence="7">
    <location>
        <begin position="236"/>
        <end position="263"/>
    </location>
</feature>
<gene>
    <name evidence="11" type="primary">CSMD3_2</name>
    <name evidence="11" type="ORF">N1851_015456</name>
</gene>
<evidence type="ECO:0000256" key="4">
    <source>
        <dbReference type="ARBA" id="ARBA00023136"/>
    </source>
</evidence>
<name>A0AA47P0B7_MERPO</name>
<evidence type="ECO:0000256" key="5">
    <source>
        <dbReference type="ARBA" id="ARBA00023157"/>
    </source>
</evidence>
<feature type="domain" description="Sushi" evidence="10">
    <location>
        <begin position="327"/>
        <end position="384"/>
    </location>
</feature>
<dbReference type="GO" id="GO:0016020">
    <property type="term" value="C:membrane"/>
    <property type="evidence" value="ECO:0007669"/>
    <property type="project" value="UniProtKB-SubCell"/>
</dbReference>